<protein>
    <submittedName>
        <fullName evidence="1">Uncharacterized protein</fullName>
    </submittedName>
</protein>
<proteinExistence type="predicted"/>
<feature type="non-terminal residue" evidence="1">
    <location>
        <position position="50"/>
    </location>
</feature>
<organism evidence="1 2">
    <name type="scientific">Auriscalpium vulgare</name>
    <dbReference type="NCBI Taxonomy" id="40419"/>
    <lineage>
        <taxon>Eukaryota</taxon>
        <taxon>Fungi</taxon>
        <taxon>Dikarya</taxon>
        <taxon>Basidiomycota</taxon>
        <taxon>Agaricomycotina</taxon>
        <taxon>Agaricomycetes</taxon>
        <taxon>Russulales</taxon>
        <taxon>Auriscalpiaceae</taxon>
        <taxon>Auriscalpium</taxon>
    </lineage>
</organism>
<evidence type="ECO:0000313" key="2">
    <source>
        <dbReference type="Proteomes" id="UP000814033"/>
    </source>
</evidence>
<evidence type="ECO:0000313" key="1">
    <source>
        <dbReference type="EMBL" id="KAI0037726.1"/>
    </source>
</evidence>
<reference evidence="1" key="1">
    <citation type="submission" date="2021-02" db="EMBL/GenBank/DDBJ databases">
        <authorList>
            <consortium name="DOE Joint Genome Institute"/>
            <person name="Ahrendt S."/>
            <person name="Looney B.P."/>
            <person name="Miyauchi S."/>
            <person name="Morin E."/>
            <person name="Drula E."/>
            <person name="Courty P.E."/>
            <person name="Chicoki N."/>
            <person name="Fauchery L."/>
            <person name="Kohler A."/>
            <person name="Kuo A."/>
            <person name="Labutti K."/>
            <person name="Pangilinan J."/>
            <person name="Lipzen A."/>
            <person name="Riley R."/>
            <person name="Andreopoulos W."/>
            <person name="He G."/>
            <person name="Johnson J."/>
            <person name="Barry K.W."/>
            <person name="Grigoriev I.V."/>
            <person name="Nagy L."/>
            <person name="Hibbett D."/>
            <person name="Henrissat B."/>
            <person name="Matheny P.B."/>
            <person name="Labbe J."/>
            <person name="Martin F."/>
        </authorList>
    </citation>
    <scope>NUCLEOTIDE SEQUENCE</scope>
    <source>
        <strain evidence="1">FP105234-sp</strain>
    </source>
</reference>
<sequence length="50" mass="5942">MAEQAADKTAKTFEEMVPEQYRSFHKVFSEEEAQRFPAERPWDHGIELKD</sequence>
<dbReference type="EMBL" id="MU276752">
    <property type="protein sequence ID" value="KAI0037726.1"/>
    <property type="molecule type" value="Genomic_DNA"/>
</dbReference>
<comment type="caution">
    <text evidence="1">The sequence shown here is derived from an EMBL/GenBank/DDBJ whole genome shotgun (WGS) entry which is preliminary data.</text>
</comment>
<reference evidence="1" key="2">
    <citation type="journal article" date="2022" name="New Phytol.">
        <title>Evolutionary transition to the ectomycorrhizal habit in the genomes of a hyperdiverse lineage of mushroom-forming fungi.</title>
        <authorList>
            <person name="Looney B."/>
            <person name="Miyauchi S."/>
            <person name="Morin E."/>
            <person name="Drula E."/>
            <person name="Courty P.E."/>
            <person name="Kohler A."/>
            <person name="Kuo A."/>
            <person name="LaButti K."/>
            <person name="Pangilinan J."/>
            <person name="Lipzen A."/>
            <person name="Riley R."/>
            <person name="Andreopoulos W."/>
            <person name="He G."/>
            <person name="Johnson J."/>
            <person name="Nolan M."/>
            <person name="Tritt A."/>
            <person name="Barry K.W."/>
            <person name="Grigoriev I.V."/>
            <person name="Nagy L.G."/>
            <person name="Hibbett D."/>
            <person name="Henrissat B."/>
            <person name="Matheny P.B."/>
            <person name="Labbe J."/>
            <person name="Martin F.M."/>
        </authorList>
    </citation>
    <scope>NUCLEOTIDE SEQUENCE</scope>
    <source>
        <strain evidence="1">FP105234-sp</strain>
    </source>
</reference>
<accession>A0ACB8R2G1</accession>
<name>A0ACB8R2G1_9AGAM</name>
<gene>
    <name evidence="1" type="ORF">FA95DRAFT_1506591</name>
</gene>
<keyword evidence="2" id="KW-1185">Reference proteome</keyword>
<dbReference type="Proteomes" id="UP000814033">
    <property type="component" value="Unassembled WGS sequence"/>
</dbReference>